<organism evidence="2 3">
    <name type="scientific">Caerostris extrusa</name>
    <name type="common">Bark spider</name>
    <name type="synonym">Caerostris bankana</name>
    <dbReference type="NCBI Taxonomy" id="172846"/>
    <lineage>
        <taxon>Eukaryota</taxon>
        <taxon>Metazoa</taxon>
        <taxon>Ecdysozoa</taxon>
        <taxon>Arthropoda</taxon>
        <taxon>Chelicerata</taxon>
        <taxon>Arachnida</taxon>
        <taxon>Araneae</taxon>
        <taxon>Araneomorphae</taxon>
        <taxon>Entelegynae</taxon>
        <taxon>Araneoidea</taxon>
        <taxon>Araneidae</taxon>
        <taxon>Caerostris</taxon>
    </lineage>
</organism>
<dbReference type="EMBL" id="BPLR01000367">
    <property type="protein sequence ID" value="GIY94230.1"/>
    <property type="molecule type" value="Genomic_DNA"/>
</dbReference>
<name>A0AAV4XJX6_CAEEX</name>
<dbReference type="AlphaFoldDB" id="A0AAV4XJX6"/>
<proteinExistence type="predicted"/>
<dbReference type="Proteomes" id="UP001054945">
    <property type="component" value="Unassembled WGS sequence"/>
</dbReference>
<reference evidence="2 3" key="1">
    <citation type="submission" date="2021-06" db="EMBL/GenBank/DDBJ databases">
        <title>Caerostris extrusa draft genome.</title>
        <authorList>
            <person name="Kono N."/>
            <person name="Arakawa K."/>
        </authorList>
    </citation>
    <scope>NUCLEOTIDE SEQUENCE [LARGE SCALE GENOMIC DNA]</scope>
</reference>
<evidence type="ECO:0000313" key="3">
    <source>
        <dbReference type="Proteomes" id="UP001054945"/>
    </source>
</evidence>
<feature type="region of interest" description="Disordered" evidence="1">
    <location>
        <begin position="80"/>
        <end position="100"/>
    </location>
</feature>
<evidence type="ECO:0000256" key="1">
    <source>
        <dbReference type="SAM" id="MobiDB-lite"/>
    </source>
</evidence>
<keyword evidence="3" id="KW-1185">Reference proteome</keyword>
<gene>
    <name evidence="2" type="ORF">CEXT_180621</name>
</gene>
<evidence type="ECO:0000313" key="2">
    <source>
        <dbReference type="EMBL" id="GIY94230.1"/>
    </source>
</evidence>
<protein>
    <submittedName>
        <fullName evidence="2">Uncharacterized protein</fullName>
    </submittedName>
</protein>
<sequence>MNQHQHIEARASPISNDAAHSWMLISYFNDAETVQVRCVIHILHQDENFSLLNGPGPSVLCHVPHFGIQTPVLIQRCPTHTNTQGQERHPQHAGSHQGRTQGYCWLHSKQNASYRMRRSELIST</sequence>
<comment type="caution">
    <text evidence="2">The sequence shown here is derived from an EMBL/GenBank/DDBJ whole genome shotgun (WGS) entry which is preliminary data.</text>
</comment>
<accession>A0AAV4XJX6</accession>